<evidence type="ECO:0000256" key="3">
    <source>
        <dbReference type="ARBA" id="ARBA00022723"/>
    </source>
</evidence>
<dbReference type="GO" id="GO:0006508">
    <property type="term" value="P:proteolysis"/>
    <property type="evidence" value="ECO:0007669"/>
    <property type="project" value="UniProtKB-KW"/>
</dbReference>
<evidence type="ECO:0000256" key="6">
    <source>
        <dbReference type="ARBA" id="ARBA00023049"/>
    </source>
</evidence>
<dbReference type="KEGG" id="amr:AM1_4966"/>
<gene>
    <name evidence="7" type="ordered locus">AM1_4966</name>
</gene>
<dbReference type="GO" id="GO:0004222">
    <property type="term" value="F:metalloendopeptidase activity"/>
    <property type="evidence" value="ECO:0007669"/>
    <property type="project" value="InterPro"/>
</dbReference>
<keyword evidence="4" id="KW-0378">Hydrolase</keyword>
<evidence type="ECO:0000313" key="8">
    <source>
        <dbReference type="Proteomes" id="UP000000268"/>
    </source>
</evidence>
<proteinExistence type="predicted"/>
<dbReference type="eggNOG" id="COG1404">
    <property type="taxonomic scope" value="Bacteria"/>
</dbReference>
<dbReference type="PANTHER" id="PTHR10942">
    <property type="entry name" value="LEISHMANOLYSIN-LIKE PEPTIDASE"/>
    <property type="match status" value="1"/>
</dbReference>
<dbReference type="Proteomes" id="UP000000268">
    <property type="component" value="Chromosome"/>
</dbReference>
<dbReference type="EMBL" id="CP000828">
    <property type="protein sequence ID" value="ABW29937.1"/>
    <property type="molecule type" value="Genomic_DNA"/>
</dbReference>
<evidence type="ECO:0000313" key="7">
    <source>
        <dbReference type="EMBL" id="ABW29937.1"/>
    </source>
</evidence>
<reference evidence="7 8" key="1">
    <citation type="journal article" date="2008" name="Proc. Natl. Acad. Sci. U.S.A.">
        <title>Niche adaptation and genome expansion in the chlorophyll d-producing cyanobacterium Acaryochloris marina.</title>
        <authorList>
            <person name="Swingley W.D."/>
            <person name="Chen M."/>
            <person name="Cheung P.C."/>
            <person name="Conrad A.L."/>
            <person name="Dejesa L.C."/>
            <person name="Hao J."/>
            <person name="Honchak B.M."/>
            <person name="Karbach L.E."/>
            <person name="Kurdoglu A."/>
            <person name="Lahiri S."/>
            <person name="Mastrian S.D."/>
            <person name="Miyashita H."/>
            <person name="Page L."/>
            <person name="Ramakrishna P."/>
            <person name="Satoh S."/>
            <person name="Sattley W.M."/>
            <person name="Shimada Y."/>
            <person name="Taylor H.L."/>
            <person name="Tomo T."/>
            <person name="Tsuchiya T."/>
            <person name="Wang Z.T."/>
            <person name="Raymond J."/>
            <person name="Mimuro M."/>
            <person name="Blankenship R.E."/>
            <person name="Touchman J.W."/>
        </authorList>
    </citation>
    <scope>NUCLEOTIDE SEQUENCE [LARGE SCALE GENOMIC DNA]</scope>
    <source>
        <strain evidence="8">MBIC 11017</strain>
    </source>
</reference>
<evidence type="ECO:0000256" key="5">
    <source>
        <dbReference type="ARBA" id="ARBA00022833"/>
    </source>
</evidence>
<dbReference type="PANTHER" id="PTHR10942:SF0">
    <property type="entry name" value="LEISHMANOLYSIN-LIKE PEPTIDASE"/>
    <property type="match status" value="1"/>
</dbReference>
<name>B0C4Q4_ACAM1</name>
<keyword evidence="2" id="KW-0645">Protease</keyword>
<dbReference type="GO" id="GO:0046872">
    <property type="term" value="F:metal ion binding"/>
    <property type="evidence" value="ECO:0007669"/>
    <property type="project" value="UniProtKB-KW"/>
</dbReference>
<accession>B0C4Q4</accession>
<dbReference type="Gene3D" id="3.90.132.10">
    <property type="entry name" value="Leishmanolysin , domain 2"/>
    <property type="match status" value="1"/>
</dbReference>
<dbReference type="HOGENOM" id="CLU_668388_0_0_3"/>
<dbReference type="GO" id="GO:0007155">
    <property type="term" value="P:cell adhesion"/>
    <property type="evidence" value="ECO:0007669"/>
    <property type="project" value="InterPro"/>
</dbReference>
<evidence type="ECO:0000256" key="2">
    <source>
        <dbReference type="ARBA" id="ARBA00022670"/>
    </source>
</evidence>
<evidence type="ECO:0000256" key="4">
    <source>
        <dbReference type="ARBA" id="ARBA00022801"/>
    </source>
</evidence>
<comment type="cofactor">
    <cofactor evidence="1">
        <name>Zn(2+)</name>
        <dbReference type="ChEBI" id="CHEBI:29105"/>
    </cofactor>
</comment>
<dbReference type="GO" id="GO:0005737">
    <property type="term" value="C:cytoplasm"/>
    <property type="evidence" value="ECO:0007669"/>
    <property type="project" value="TreeGrafter"/>
</dbReference>
<keyword evidence="3" id="KW-0479">Metal-binding</keyword>
<dbReference type="SUPFAM" id="SSF55486">
    <property type="entry name" value="Metalloproteases ('zincins'), catalytic domain"/>
    <property type="match status" value="1"/>
</dbReference>
<organism evidence="7 8">
    <name type="scientific">Acaryochloris marina (strain MBIC 11017)</name>
    <dbReference type="NCBI Taxonomy" id="329726"/>
    <lineage>
        <taxon>Bacteria</taxon>
        <taxon>Bacillati</taxon>
        <taxon>Cyanobacteriota</taxon>
        <taxon>Cyanophyceae</taxon>
        <taxon>Acaryochloridales</taxon>
        <taxon>Acaryochloridaceae</taxon>
        <taxon>Acaryochloris</taxon>
    </lineage>
</organism>
<dbReference type="RefSeq" id="WP_012165210.1">
    <property type="nucleotide sequence ID" value="NC_009925.1"/>
</dbReference>
<dbReference type="OrthoDB" id="581389at2"/>
<keyword evidence="8" id="KW-1185">Reference proteome</keyword>
<dbReference type="STRING" id="329726.AM1_4966"/>
<sequence>MNSSKSCSSFSSSSRLIKVLRVLSGVSVSIEEIDSINRGIIDIVSGFVCSQSFDRLTGLKTLLIRSDKDEIFLLSNNGESILNDNIIFTLGNLGFFNKPKKIYVKNINDFYDIFRDAAKHNRFLDCIYNRLTRELNYVRLSSTDIAISSESKISNSDSLHQNTLSHIPLPLKIYFIGDFTKNQKVCFQLAAERWGEIIHNNLPIVRLHGEIIEGVLIYAVAVALDGESKILAQSSPLHLRKETLLPATGIIEFDKDDLSRIEDSGNLVSLIFHEIGHILGFGSLWEKKGLVQGLGTSNPIYIGKNAMREYAKLVGYDFPIPIPIENSGEKGSLYGHWRESILGSEIMTSYLGKEYNPISNITLAAMEDIGYSVNYSAGDSVLLASTDNYNKDGNRKDKRCCRFFKRDFIFV</sequence>
<keyword evidence="5" id="KW-0862">Zinc</keyword>
<dbReference type="GO" id="GO:0016020">
    <property type="term" value="C:membrane"/>
    <property type="evidence" value="ECO:0007669"/>
    <property type="project" value="InterPro"/>
</dbReference>
<evidence type="ECO:0000256" key="1">
    <source>
        <dbReference type="ARBA" id="ARBA00001947"/>
    </source>
</evidence>
<dbReference type="Pfam" id="PF01457">
    <property type="entry name" value="Peptidase_M8"/>
    <property type="match status" value="1"/>
</dbReference>
<dbReference type="InterPro" id="IPR001577">
    <property type="entry name" value="Peptidase_M8"/>
</dbReference>
<dbReference type="AlphaFoldDB" id="B0C4Q4"/>
<keyword evidence="6" id="KW-0482">Metalloprotease</keyword>
<protein>
    <submittedName>
        <fullName evidence="7">Uncharacterized protein</fullName>
    </submittedName>
</protein>